<keyword evidence="2" id="KW-0736">Signalosome</keyword>
<evidence type="ECO:0000313" key="5">
    <source>
        <dbReference type="EMBL" id="KZT51445.1"/>
    </source>
</evidence>
<dbReference type="AlphaFoldDB" id="A0A165CV29"/>
<keyword evidence="2" id="KW-0963">Cytoplasm</keyword>
<feature type="domain" description="MPN" evidence="4">
    <location>
        <begin position="27"/>
        <end position="164"/>
    </location>
</feature>
<dbReference type="EMBL" id="KV424107">
    <property type="protein sequence ID" value="KZT51445.1"/>
    <property type="molecule type" value="Genomic_DNA"/>
</dbReference>
<dbReference type="Proteomes" id="UP000076842">
    <property type="component" value="Unassembled WGS sequence"/>
</dbReference>
<dbReference type="InterPro" id="IPR024969">
    <property type="entry name" value="EIF3F/CSN6-like_C"/>
</dbReference>
<sequence>MNRTPSSSSAPDAPAIISTSSQSSLNLSVHPLPLLNISEHFTRTCLQVGKPSPLVIGALLGTQNGREVEILNSFELAYSGAEEAPLLDHAFMVTRREQYKQVFPSLDFLGWYTVSPLPTQRHFSIHTQFAAYSESPLFLVLSPTAITNASEDIPLHAYEAAVEIVDRKSRTVLVEVGWKVETGEAERISVDWVARGGGEGGGSLASHLQTQRAAISMLHERVLLLVRYLTGVLTGQAKKDHDAIRALSALVASLPASEHLEFRKEFDTEYEDVQLTSYLATLTKTASTLNDLVDKFLITTANKESSRDAHSGPGGPGGAMHGPRRMGGGPGGNPRIATTGFNYHRPEDTWMRQTARTYD</sequence>
<comment type="similarity">
    <text evidence="1 2">Belongs to the peptidase M67A family. CSN6 subfamily.</text>
</comment>
<dbReference type="InterPro" id="IPR000555">
    <property type="entry name" value="JAMM/MPN+_dom"/>
</dbReference>
<evidence type="ECO:0000259" key="4">
    <source>
        <dbReference type="PROSITE" id="PS50249"/>
    </source>
</evidence>
<dbReference type="InterPro" id="IPR037518">
    <property type="entry name" value="MPN"/>
</dbReference>
<keyword evidence="2" id="KW-0539">Nucleus</keyword>
<dbReference type="PANTHER" id="PTHR10540">
    <property type="entry name" value="EUKARYOTIC TRANSLATION INITIATION FACTOR 3 SUBUNIT F-RELATED"/>
    <property type="match status" value="1"/>
</dbReference>
<dbReference type="SMART" id="SM00232">
    <property type="entry name" value="JAB_MPN"/>
    <property type="match status" value="1"/>
</dbReference>
<dbReference type="Pfam" id="PF13012">
    <property type="entry name" value="MitMem_reg"/>
    <property type="match status" value="1"/>
</dbReference>
<dbReference type="GO" id="GO:0005737">
    <property type="term" value="C:cytoplasm"/>
    <property type="evidence" value="ECO:0007669"/>
    <property type="project" value="UniProtKB-SubCell"/>
</dbReference>
<keyword evidence="6" id="KW-1185">Reference proteome</keyword>
<comment type="subcellular location">
    <subcellularLocation>
        <location evidence="2">Cytoplasm</location>
    </subcellularLocation>
    <subcellularLocation>
        <location evidence="2">Nucleus</location>
    </subcellularLocation>
</comment>
<gene>
    <name evidence="5" type="ORF">CALCODRAFT_487916</name>
</gene>
<dbReference type="GO" id="GO:0000338">
    <property type="term" value="P:protein deneddylation"/>
    <property type="evidence" value="ECO:0007669"/>
    <property type="project" value="InterPro"/>
</dbReference>
<dbReference type="PROSITE" id="PS50249">
    <property type="entry name" value="MPN"/>
    <property type="match status" value="1"/>
</dbReference>
<dbReference type="InterPro" id="IPR033859">
    <property type="entry name" value="MPN_CSN6"/>
</dbReference>
<dbReference type="OrthoDB" id="1378at2759"/>
<organism evidence="5 6">
    <name type="scientific">Calocera cornea HHB12733</name>
    <dbReference type="NCBI Taxonomy" id="1353952"/>
    <lineage>
        <taxon>Eukaryota</taxon>
        <taxon>Fungi</taxon>
        <taxon>Dikarya</taxon>
        <taxon>Basidiomycota</taxon>
        <taxon>Agaricomycotina</taxon>
        <taxon>Dacrymycetes</taxon>
        <taxon>Dacrymycetales</taxon>
        <taxon>Dacrymycetaceae</taxon>
        <taxon>Calocera</taxon>
    </lineage>
</organism>
<dbReference type="GO" id="GO:0008237">
    <property type="term" value="F:metallopeptidase activity"/>
    <property type="evidence" value="ECO:0007669"/>
    <property type="project" value="InterPro"/>
</dbReference>
<dbReference type="PANTHER" id="PTHR10540:SF8">
    <property type="entry name" value="COP9 SIGNALOSOME COMPLEX SUBUNIT 6"/>
    <property type="match status" value="1"/>
</dbReference>
<feature type="region of interest" description="Disordered" evidence="3">
    <location>
        <begin position="304"/>
        <end position="359"/>
    </location>
</feature>
<feature type="compositionally biased region" description="Gly residues" evidence="3">
    <location>
        <begin position="312"/>
        <end position="332"/>
    </location>
</feature>
<dbReference type="Gene3D" id="3.40.140.10">
    <property type="entry name" value="Cytidine Deaminase, domain 2"/>
    <property type="match status" value="1"/>
</dbReference>
<dbReference type="Pfam" id="PF01398">
    <property type="entry name" value="JAB"/>
    <property type="match status" value="1"/>
</dbReference>
<proteinExistence type="inferred from homology"/>
<evidence type="ECO:0000313" key="6">
    <source>
        <dbReference type="Proteomes" id="UP000076842"/>
    </source>
</evidence>
<dbReference type="CDD" id="cd08063">
    <property type="entry name" value="MPN_CSN6"/>
    <property type="match status" value="1"/>
</dbReference>
<dbReference type="InParanoid" id="A0A165CV29"/>
<evidence type="ECO:0000256" key="3">
    <source>
        <dbReference type="SAM" id="MobiDB-lite"/>
    </source>
</evidence>
<evidence type="ECO:0000256" key="2">
    <source>
        <dbReference type="RuleBase" id="RU367006"/>
    </source>
</evidence>
<evidence type="ECO:0000256" key="1">
    <source>
        <dbReference type="ARBA" id="ARBA00010893"/>
    </source>
</evidence>
<comment type="function">
    <text evidence="2">Component of the COP9 signalosome complex (CSN), a complex involved in various cellular and developmental processes.</text>
</comment>
<name>A0A165CV29_9BASI</name>
<dbReference type="GO" id="GO:0008180">
    <property type="term" value="C:COP9 signalosome"/>
    <property type="evidence" value="ECO:0007669"/>
    <property type="project" value="UniProtKB-UniRule"/>
</dbReference>
<reference evidence="5 6" key="1">
    <citation type="journal article" date="2016" name="Mol. Biol. Evol.">
        <title>Comparative Genomics of Early-Diverging Mushroom-Forming Fungi Provides Insights into the Origins of Lignocellulose Decay Capabilities.</title>
        <authorList>
            <person name="Nagy L.G."/>
            <person name="Riley R."/>
            <person name="Tritt A."/>
            <person name="Adam C."/>
            <person name="Daum C."/>
            <person name="Floudas D."/>
            <person name="Sun H."/>
            <person name="Yadav J.S."/>
            <person name="Pangilinan J."/>
            <person name="Larsson K.H."/>
            <person name="Matsuura K."/>
            <person name="Barry K."/>
            <person name="Labutti K."/>
            <person name="Kuo R."/>
            <person name="Ohm R.A."/>
            <person name="Bhattacharya S.S."/>
            <person name="Shirouzu T."/>
            <person name="Yoshinaga Y."/>
            <person name="Martin F.M."/>
            <person name="Grigoriev I.V."/>
            <person name="Hibbett D.S."/>
        </authorList>
    </citation>
    <scope>NUCLEOTIDE SEQUENCE [LARGE SCALE GENOMIC DNA]</scope>
    <source>
        <strain evidence="5 6">HHB12733</strain>
    </source>
</reference>
<accession>A0A165CV29</accession>
<protein>
    <recommendedName>
        <fullName evidence="2">COP9 signalosome complex subunit 6</fullName>
    </recommendedName>
</protein>
<dbReference type="STRING" id="1353952.A0A165CV29"/>